<gene>
    <name evidence="6" type="ORF">AS25_12650</name>
</gene>
<evidence type="ECO:0000256" key="3">
    <source>
        <dbReference type="PROSITE-ProRule" id="PRU01193"/>
    </source>
</evidence>
<dbReference type="eggNOG" id="COG1253">
    <property type="taxonomic scope" value="Bacteria"/>
</dbReference>
<dbReference type="Pfam" id="PF00571">
    <property type="entry name" value="CBS"/>
    <property type="match status" value="1"/>
</dbReference>
<protein>
    <submittedName>
        <fullName evidence="6">Membrane protein</fullName>
    </submittedName>
</protein>
<feature type="transmembrane region" description="Helical" evidence="4">
    <location>
        <begin position="56"/>
        <end position="77"/>
    </location>
</feature>
<evidence type="ECO:0000256" key="1">
    <source>
        <dbReference type="ARBA" id="ARBA00004651"/>
    </source>
</evidence>
<proteinExistence type="predicted"/>
<dbReference type="InterPro" id="IPR002550">
    <property type="entry name" value="CNNM"/>
</dbReference>
<dbReference type="PANTHER" id="PTHR43099:SF5">
    <property type="entry name" value="HLYC_CORC FAMILY TRANSPORTER"/>
    <property type="match status" value="1"/>
</dbReference>
<keyword evidence="3 4" id="KW-0812">Transmembrane</keyword>
<sequence length="359" mass="38465">MTTSTAIIVLVLLLAGNAFFVASEFAMVSARRDQLEPRASDGSKSAKYALKGIENVSVSLAATQLGITACSLLIGAVGEPAIAHLIEVPLEAAGVPSALLHPIALAIALLIVTFLHMVLGEMVPKNIAIAVPSRAAQVLGPVLHGFVVVFRPFIWIMNETANHLVRWVFRVEPKDEVASSFTSDDVRGFVAESGREGLLDNDEIRLLTGALNFENKTAADVALPLAGMRTVPSDITVAGVEQLCAETGFSRFPVRDVNERLMGYVHTKDVLGLPETAREQPIPAAIIRPFARVAPEDKLRKVTRTMQANGAHFALLGQVARDSRTTDESVYIVALEDVLEELVGEVRDATSKADQDSAA</sequence>
<keyword evidence="3 4" id="KW-0472">Membrane</keyword>
<keyword evidence="3 4" id="KW-1133">Transmembrane helix</keyword>
<feature type="transmembrane region" description="Helical" evidence="4">
    <location>
        <begin position="98"/>
        <end position="118"/>
    </location>
</feature>
<name>A0A0B0D605_9MICC</name>
<feature type="domain" description="CNNM transmembrane" evidence="5">
    <location>
        <begin position="1"/>
        <end position="203"/>
    </location>
</feature>
<dbReference type="SUPFAM" id="SSF54631">
    <property type="entry name" value="CBS-domain pair"/>
    <property type="match status" value="1"/>
</dbReference>
<dbReference type="Pfam" id="PF01595">
    <property type="entry name" value="CNNM"/>
    <property type="match status" value="1"/>
</dbReference>
<dbReference type="InterPro" id="IPR051676">
    <property type="entry name" value="UPF0053_domain"/>
</dbReference>
<dbReference type="Proteomes" id="UP000030664">
    <property type="component" value="Unassembled WGS sequence"/>
</dbReference>
<dbReference type="Gene3D" id="3.10.580.10">
    <property type="entry name" value="CBS-domain"/>
    <property type="match status" value="1"/>
</dbReference>
<dbReference type="EMBL" id="JROM01000058">
    <property type="protein sequence ID" value="KHE73386.1"/>
    <property type="molecule type" value="Genomic_DNA"/>
</dbReference>
<evidence type="ECO:0000256" key="4">
    <source>
        <dbReference type="SAM" id="Phobius"/>
    </source>
</evidence>
<comment type="caution">
    <text evidence="6">The sequence shown here is derived from an EMBL/GenBank/DDBJ whole genome shotgun (WGS) entry which is preliminary data.</text>
</comment>
<evidence type="ECO:0000256" key="2">
    <source>
        <dbReference type="ARBA" id="ARBA00022475"/>
    </source>
</evidence>
<evidence type="ECO:0000313" key="7">
    <source>
        <dbReference type="Proteomes" id="UP000030664"/>
    </source>
</evidence>
<dbReference type="InterPro" id="IPR046342">
    <property type="entry name" value="CBS_dom_sf"/>
</dbReference>
<evidence type="ECO:0000259" key="5">
    <source>
        <dbReference type="PROSITE" id="PS51846"/>
    </source>
</evidence>
<keyword evidence="2" id="KW-1003">Cell membrane</keyword>
<evidence type="ECO:0000313" key="6">
    <source>
        <dbReference type="EMBL" id="KHE73386.1"/>
    </source>
</evidence>
<dbReference type="STRING" id="223184.AS25_12650"/>
<accession>A0A0B0D605</accession>
<dbReference type="PROSITE" id="PS51846">
    <property type="entry name" value="CNNM"/>
    <property type="match status" value="1"/>
</dbReference>
<dbReference type="RefSeq" id="WP_035965599.1">
    <property type="nucleotide sequence ID" value="NZ_JROM01000058.1"/>
</dbReference>
<dbReference type="AlphaFoldDB" id="A0A0B0D605"/>
<organism evidence="6 7">
    <name type="scientific">Kocuria marina</name>
    <dbReference type="NCBI Taxonomy" id="223184"/>
    <lineage>
        <taxon>Bacteria</taxon>
        <taxon>Bacillati</taxon>
        <taxon>Actinomycetota</taxon>
        <taxon>Actinomycetes</taxon>
        <taxon>Micrococcales</taxon>
        <taxon>Micrococcaceae</taxon>
        <taxon>Kocuria</taxon>
    </lineage>
</organism>
<dbReference type="PANTHER" id="PTHR43099">
    <property type="entry name" value="UPF0053 PROTEIN YRKA"/>
    <property type="match status" value="1"/>
</dbReference>
<comment type="subcellular location">
    <subcellularLocation>
        <location evidence="1">Cell membrane</location>
        <topology evidence="1">Multi-pass membrane protein</topology>
    </subcellularLocation>
</comment>
<reference evidence="6 7" key="1">
    <citation type="submission" date="2014-09" db="EMBL/GenBank/DDBJ databases">
        <title>High-quality draft genome sequence of Kocuria marina SO9-6, an actinobacterium isolated from a copper mine.</title>
        <authorList>
            <person name="Castro D.B."/>
            <person name="Pereira L.B."/>
            <person name="Silva M.V."/>
            <person name="Silva B.P."/>
            <person name="Zanardi B.R."/>
            <person name="Carlos C."/>
            <person name="Belgini D.R."/>
            <person name="Limache E.G."/>
            <person name="Lacerda G.V."/>
            <person name="Nery M.B."/>
            <person name="Gomes M.B."/>
            <person name="Souza S."/>
            <person name="Silva T.M."/>
            <person name="Rodrigues V.D."/>
            <person name="Paulino L.C."/>
            <person name="Vicentini R."/>
            <person name="Ferraz L.F."/>
            <person name="Ottoboni L.M."/>
        </authorList>
    </citation>
    <scope>NUCLEOTIDE SEQUENCE [LARGE SCALE GENOMIC DNA]</scope>
    <source>
        <strain evidence="6 7">SO9-6</strain>
    </source>
</reference>
<dbReference type="InterPro" id="IPR000644">
    <property type="entry name" value="CBS_dom"/>
</dbReference>
<dbReference type="GO" id="GO:0005886">
    <property type="term" value="C:plasma membrane"/>
    <property type="evidence" value="ECO:0007669"/>
    <property type="project" value="UniProtKB-SubCell"/>
</dbReference>
<feature type="transmembrane region" description="Helical" evidence="4">
    <location>
        <begin position="138"/>
        <end position="157"/>
    </location>
</feature>